<evidence type="ECO:0000313" key="2">
    <source>
        <dbReference type="EMBL" id="MBM6497965.1"/>
    </source>
</evidence>
<evidence type="ECO:0000256" key="1">
    <source>
        <dbReference type="SAM" id="Coils"/>
    </source>
</evidence>
<dbReference type="Proteomes" id="UP000759529">
    <property type="component" value="Unassembled WGS sequence"/>
</dbReference>
<comment type="caution">
    <text evidence="2">The sequence shown here is derived from an EMBL/GenBank/DDBJ whole genome shotgun (WGS) entry which is preliminary data.</text>
</comment>
<sequence length="363" mass="44010">MDEESKEYQLDQYTQNKLAEEKRLIEEEKELKIKWRQEIEQNKEIQAHLDKYKKISVEAFITHYVNHKYQVYRYGDMYIKLAEDERTKWIDLAHEQLKCIQQKQLFDLQCQWRAEQIKLNGVEKCIDFKKWEDEVLNCPFLKPISESDIELYQEFLSETGLNFANEFWDREWQDYDEIKGGYDEDDEESTIPEWYQFHYNHTGTASLLSLPDIRGEKEEFYRGIWFDNQRKEIEERQKDQPIKLTDNRPYLSASDRAMMSFLFSNFEDQLTQKRDQYYRMAIEDYNDTSSYEDMFRELAEANEDVPIEGHFDIKEAVEMAYNSYYAKKTAEHLPLAYEQYLLTRKMGFVIKGERDYFGDLDDI</sequence>
<feature type="coiled-coil region" evidence="1">
    <location>
        <begin position="10"/>
        <end position="38"/>
    </location>
</feature>
<proteinExistence type="predicted"/>
<dbReference type="RefSeq" id="WP_204158651.1">
    <property type="nucleotide sequence ID" value="NZ_JACSOD020000342.1"/>
</dbReference>
<dbReference type="EMBL" id="JACSOD020000342">
    <property type="protein sequence ID" value="MBM6497965.1"/>
    <property type="molecule type" value="Genomic_DNA"/>
</dbReference>
<accession>A0ABS2CUY4</accession>
<keyword evidence="1" id="KW-0175">Coiled coil</keyword>
<reference evidence="2 3" key="1">
    <citation type="submission" date="2021-02" db="EMBL/GenBank/DDBJ databases">
        <authorList>
            <person name="Jung H.S."/>
            <person name="Chun B.H."/>
            <person name="Jeon C.O."/>
        </authorList>
    </citation>
    <scope>NUCLEOTIDE SEQUENCE [LARGE SCALE GENOMIC DNA]</scope>
    <source>
        <strain evidence="2 3">LMG 25203</strain>
    </source>
</reference>
<keyword evidence="3" id="KW-1185">Reference proteome</keyword>
<name>A0ABS2CUY4_9FLAO</name>
<evidence type="ECO:0000313" key="3">
    <source>
        <dbReference type="Proteomes" id="UP000759529"/>
    </source>
</evidence>
<gene>
    <name evidence="2" type="ORF">H9X54_001430</name>
</gene>
<organism evidence="2 3">
    <name type="scientific">Flavobacterium macrobrachii</name>
    <dbReference type="NCBI Taxonomy" id="591204"/>
    <lineage>
        <taxon>Bacteria</taxon>
        <taxon>Pseudomonadati</taxon>
        <taxon>Bacteroidota</taxon>
        <taxon>Flavobacteriia</taxon>
        <taxon>Flavobacteriales</taxon>
        <taxon>Flavobacteriaceae</taxon>
        <taxon>Flavobacterium</taxon>
    </lineage>
</organism>
<protein>
    <submittedName>
        <fullName evidence="2">Uncharacterized protein</fullName>
    </submittedName>
</protein>